<organism evidence="2 3">
    <name type="scientific">Lithospermum erythrorhizon</name>
    <name type="common">Purple gromwell</name>
    <name type="synonym">Lithospermum officinale var. erythrorhizon</name>
    <dbReference type="NCBI Taxonomy" id="34254"/>
    <lineage>
        <taxon>Eukaryota</taxon>
        <taxon>Viridiplantae</taxon>
        <taxon>Streptophyta</taxon>
        <taxon>Embryophyta</taxon>
        <taxon>Tracheophyta</taxon>
        <taxon>Spermatophyta</taxon>
        <taxon>Magnoliopsida</taxon>
        <taxon>eudicotyledons</taxon>
        <taxon>Gunneridae</taxon>
        <taxon>Pentapetalae</taxon>
        <taxon>asterids</taxon>
        <taxon>lamiids</taxon>
        <taxon>Boraginales</taxon>
        <taxon>Boraginaceae</taxon>
        <taxon>Boraginoideae</taxon>
        <taxon>Lithospermeae</taxon>
        <taxon>Lithospermum</taxon>
    </lineage>
</organism>
<gene>
    <name evidence="2" type="ORF">LIER_02248</name>
</gene>
<accession>A0AAV3NR80</accession>
<dbReference type="EMBL" id="BAABME010000241">
    <property type="protein sequence ID" value="GAA0141006.1"/>
    <property type="molecule type" value="Genomic_DNA"/>
</dbReference>
<feature type="chain" id="PRO_5043954755" description="Terpene synthase metal-binding domain-containing protein" evidence="1">
    <location>
        <begin position="16"/>
        <end position="183"/>
    </location>
</feature>
<name>A0AAV3NR80_LITER</name>
<keyword evidence="3" id="KW-1185">Reference proteome</keyword>
<reference evidence="2 3" key="1">
    <citation type="submission" date="2024-01" db="EMBL/GenBank/DDBJ databases">
        <title>The complete chloroplast genome sequence of Lithospermum erythrorhizon: insights into the phylogenetic relationship among Boraginaceae species and the maternal lineages of purple gromwells.</title>
        <authorList>
            <person name="Okada T."/>
            <person name="Watanabe K."/>
        </authorList>
    </citation>
    <scope>NUCLEOTIDE SEQUENCE [LARGE SCALE GENOMIC DNA]</scope>
</reference>
<evidence type="ECO:0008006" key="4">
    <source>
        <dbReference type="Google" id="ProtNLM"/>
    </source>
</evidence>
<dbReference type="AlphaFoldDB" id="A0AAV3NR80"/>
<evidence type="ECO:0000256" key="1">
    <source>
        <dbReference type="SAM" id="SignalP"/>
    </source>
</evidence>
<sequence length="183" mass="21777">MLIYLWLLQLPYGYLTPEAPQLLKDYYVNVVNWVDKSATYVVGEDEKDNMPGYLTLTSAFQKLDWKVEEGFRCLDERIDERMDKIEARVAYLEKKIPDGRKMEFNVVSRLCTIFGHELATFKWKINKELREEFNLQPPNDGPPRVRREAVMEFLRTRNLSMRLRLKCHYLLLSILQRSFHATP</sequence>
<evidence type="ECO:0000313" key="2">
    <source>
        <dbReference type="EMBL" id="GAA0141006.1"/>
    </source>
</evidence>
<comment type="caution">
    <text evidence="2">The sequence shown here is derived from an EMBL/GenBank/DDBJ whole genome shotgun (WGS) entry which is preliminary data.</text>
</comment>
<feature type="signal peptide" evidence="1">
    <location>
        <begin position="1"/>
        <end position="15"/>
    </location>
</feature>
<dbReference type="Proteomes" id="UP001454036">
    <property type="component" value="Unassembled WGS sequence"/>
</dbReference>
<keyword evidence="1" id="KW-0732">Signal</keyword>
<protein>
    <recommendedName>
        <fullName evidence="4">Terpene synthase metal-binding domain-containing protein</fullName>
    </recommendedName>
</protein>
<evidence type="ECO:0000313" key="3">
    <source>
        <dbReference type="Proteomes" id="UP001454036"/>
    </source>
</evidence>
<proteinExistence type="predicted"/>